<feature type="compositionally biased region" description="Acidic residues" evidence="3">
    <location>
        <begin position="547"/>
        <end position="562"/>
    </location>
</feature>
<dbReference type="EMBL" id="JAACJK010000222">
    <property type="protein sequence ID" value="KAF5314024.1"/>
    <property type="molecule type" value="Genomic_DNA"/>
</dbReference>
<keyword evidence="5" id="KW-1185">Reference proteome</keyword>
<feature type="compositionally biased region" description="Low complexity" evidence="3">
    <location>
        <begin position="1591"/>
        <end position="1609"/>
    </location>
</feature>
<evidence type="ECO:0000313" key="4">
    <source>
        <dbReference type="EMBL" id="KAF5314024.1"/>
    </source>
</evidence>
<feature type="compositionally biased region" description="Acidic residues" evidence="3">
    <location>
        <begin position="528"/>
        <end position="539"/>
    </location>
</feature>
<feature type="compositionally biased region" description="Basic and acidic residues" evidence="3">
    <location>
        <begin position="204"/>
        <end position="213"/>
    </location>
</feature>
<evidence type="ECO:0000256" key="3">
    <source>
        <dbReference type="SAM" id="MobiDB-lite"/>
    </source>
</evidence>
<organism evidence="4 5">
    <name type="scientific">Ephemerocybe angulata</name>
    <dbReference type="NCBI Taxonomy" id="980116"/>
    <lineage>
        <taxon>Eukaryota</taxon>
        <taxon>Fungi</taxon>
        <taxon>Dikarya</taxon>
        <taxon>Basidiomycota</taxon>
        <taxon>Agaricomycotina</taxon>
        <taxon>Agaricomycetes</taxon>
        <taxon>Agaricomycetidae</taxon>
        <taxon>Agaricales</taxon>
        <taxon>Agaricineae</taxon>
        <taxon>Psathyrellaceae</taxon>
        <taxon>Ephemerocybe</taxon>
    </lineage>
</organism>
<comment type="caution">
    <text evidence="4">The sequence shown here is derived from an EMBL/GenBank/DDBJ whole genome shotgun (WGS) entry which is preliminary data.</text>
</comment>
<evidence type="ECO:0000256" key="2">
    <source>
        <dbReference type="SAM" id="Coils"/>
    </source>
</evidence>
<proteinExistence type="predicted"/>
<feature type="region of interest" description="Disordered" evidence="3">
    <location>
        <begin position="761"/>
        <end position="802"/>
    </location>
</feature>
<feature type="region of interest" description="Disordered" evidence="3">
    <location>
        <begin position="1064"/>
        <end position="1088"/>
    </location>
</feature>
<feature type="coiled-coil region" evidence="2">
    <location>
        <begin position="2144"/>
        <end position="2444"/>
    </location>
</feature>
<feature type="compositionally biased region" description="Acidic residues" evidence="3">
    <location>
        <begin position="1278"/>
        <end position="1287"/>
    </location>
</feature>
<feature type="compositionally biased region" description="Polar residues" evidence="3">
    <location>
        <begin position="1325"/>
        <end position="1339"/>
    </location>
</feature>
<gene>
    <name evidence="4" type="ORF">D9611_006837</name>
</gene>
<feature type="region of interest" description="Disordered" evidence="3">
    <location>
        <begin position="1429"/>
        <end position="1450"/>
    </location>
</feature>
<dbReference type="OrthoDB" id="3357224at2759"/>
<feature type="region of interest" description="Disordered" evidence="3">
    <location>
        <begin position="659"/>
        <end position="678"/>
    </location>
</feature>
<feature type="compositionally biased region" description="Low complexity" evidence="3">
    <location>
        <begin position="1432"/>
        <end position="1441"/>
    </location>
</feature>
<feature type="compositionally biased region" description="Polar residues" evidence="3">
    <location>
        <begin position="1012"/>
        <end position="1033"/>
    </location>
</feature>
<feature type="region of interest" description="Disordered" evidence="3">
    <location>
        <begin position="1529"/>
        <end position="1624"/>
    </location>
</feature>
<accession>A0A8H5EVK6</accession>
<feature type="region of interest" description="Disordered" evidence="3">
    <location>
        <begin position="1150"/>
        <end position="1181"/>
    </location>
</feature>
<feature type="compositionally biased region" description="Polar residues" evidence="3">
    <location>
        <begin position="1074"/>
        <end position="1085"/>
    </location>
</feature>
<feature type="region of interest" description="Disordered" evidence="3">
    <location>
        <begin position="1197"/>
        <end position="1344"/>
    </location>
</feature>
<dbReference type="Proteomes" id="UP000541558">
    <property type="component" value="Unassembled WGS sequence"/>
</dbReference>
<dbReference type="PANTHER" id="PTHR32083:SF48">
    <property type="entry name" value="TRANS-GOLGI NETWORK-LOCALIZED SYP41-INTERACTING PROTEIN 1"/>
    <property type="match status" value="1"/>
</dbReference>
<feature type="compositionally biased region" description="Polar residues" evidence="3">
    <location>
        <begin position="1574"/>
        <end position="1590"/>
    </location>
</feature>
<feature type="region of interest" description="Disordered" evidence="3">
    <location>
        <begin position="599"/>
        <end position="635"/>
    </location>
</feature>
<feature type="compositionally biased region" description="Low complexity" evidence="3">
    <location>
        <begin position="1064"/>
        <end position="1073"/>
    </location>
</feature>
<feature type="region of interest" description="Disordered" evidence="3">
    <location>
        <begin position="201"/>
        <end position="229"/>
    </location>
</feature>
<feature type="region of interest" description="Disordered" evidence="3">
    <location>
        <begin position="904"/>
        <end position="1042"/>
    </location>
</feature>
<feature type="compositionally biased region" description="Polar residues" evidence="3">
    <location>
        <begin position="2451"/>
        <end position="2464"/>
    </location>
</feature>
<reference evidence="4 5" key="1">
    <citation type="journal article" date="2020" name="ISME J.">
        <title>Uncovering the hidden diversity of litter-decomposition mechanisms in mushroom-forming fungi.</title>
        <authorList>
            <person name="Floudas D."/>
            <person name="Bentzer J."/>
            <person name="Ahren D."/>
            <person name="Johansson T."/>
            <person name="Persson P."/>
            <person name="Tunlid A."/>
        </authorList>
    </citation>
    <scope>NUCLEOTIDE SEQUENCE [LARGE SCALE GENOMIC DNA]</scope>
    <source>
        <strain evidence="4 5">CBS 175.51</strain>
    </source>
</reference>
<feature type="compositionally biased region" description="Basic and acidic residues" evidence="3">
    <location>
        <begin position="1260"/>
        <end position="1277"/>
    </location>
</feature>
<dbReference type="GO" id="GO:0005856">
    <property type="term" value="C:cytoskeleton"/>
    <property type="evidence" value="ECO:0007669"/>
    <property type="project" value="TreeGrafter"/>
</dbReference>
<feature type="compositionally biased region" description="Acidic residues" evidence="3">
    <location>
        <begin position="602"/>
        <end position="611"/>
    </location>
</feature>
<feature type="compositionally biased region" description="Low complexity" evidence="3">
    <location>
        <begin position="986"/>
        <end position="1002"/>
    </location>
</feature>
<evidence type="ECO:0000313" key="5">
    <source>
        <dbReference type="Proteomes" id="UP000541558"/>
    </source>
</evidence>
<feature type="region of interest" description="Disordered" evidence="3">
    <location>
        <begin position="520"/>
        <end position="575"/>
    </location>
</feature>
<feature type="region of interest" description="Disordered" evidence="3">
    <location>
        <begin position="57"/>
        <end position="96"/>
    </location>
</feature>
<feature type="compositionally biased region" description="Polar residues" evidence="3">
    <location>
        <begin position="2513"/>
        <end position="2530"/>
    </location>
</feature>
<keyword evidence="1 2" id="KW-0175">Coiled coil</keyword>
<feature type="compositionally biased region" description="Low complexity" evidence="3">
    <location>
        <begin position="2559"/>
        <end position="2576"/>
    </location>
</feature>
<name>A0A8H5EVK6_9AGAR</name>
<feature type="compositionally biased region" description="Basic and acidic residues" evidence="3">
    <location>
        <begin position="771"/>
        <end position="794"/>
    </location>
</feature>
<protein>
    <submittedName>
        <fullName evidence="4">Uncharacterized protein</fullName>
    </submittedName>
</protein>
<evidence type="ECO:0000256" key="1">
    <source>
        <dbReference type="ARBA" id="ARBA00023054"/>
    </source>
</evidence>
<dbReference type="PANTHER" id="PTHR32083">
    <property type="entry name" value="CILIA AND FLAGELLA-ASSOCIATED PROTEIN 58-RELATED"/>
    <property type="match status" value="1"/>
</dbReference>
<feature type="region of interest" description="Disordered" evidence="3">
    <location>
        <begin position="2446"/>
        <end position="2585"/>
    </location>
</feature>
<sequence length="2585" mass="280463">MAAQTGPSSGPRRNPPRLNIINPSISYSQQQAQALFSPALQTAIHTGMGNGFPLHTPMQPFFNGPGQPPNAPPRRGHQGRASISHFPGHQSHQSITTPIGGHFPRASMMLPNGAPSPLISVGPPGPGQPLGPIIINNGPPTAGHRPHRRQMSIGGPPKAVLGGPQRKVSPNPAAAAIAAVGAATLKKKITVNLPKETELLEEQGEAKHESEKVEEGEERESEAGHVQERVAKDWARVPLPVAEGEAIMASHLPIPAEDLISREQFPSEDWKSALPGAIDVFLPSKSTWDTLKQQIIEAKLEKLGVERGSGSNVPHIFAPHARAASVCWSFVDSVIVALDDLFDFNFLKISSPADPALLHFKLNKLQQSQSGLALSPSIANSNSLAASPQPLMGVSPPPNNLRHSPLSLSSNGDTFQNRHGHTMSLAQPPSYMQNGGFGFNFNPFGPPSVPNVDDLERPLSTVSDGGIVVPSSLAIPSAPSAFSRPGSRPDFIRGFGLDVPEEAEEEAELDAQEKIEHELRWKRKQELSDEEDNSEAEGEDSGHTGDTEDADSDGEADMDLDDDRTAPQSMAHSRHVSRISAALSLRSVGGNAGALALRGEGDLETTGEVNEEGSFIGRESSPASEGSGRPPTTSIFGHAVRQSISANREDLEDAVAVQEWTASEEEEGRVSVSGTDDLSDLDDEQVSVLAIFRNRSADASLSRPFLSCFLFCLALARHNSNISFLRFDVSKCGTQTENHTRRTNHILIFAPKYLRTHVKQQSLGEFSNPSDEERARQERVDRRMESRAGKEEAKRRKRLLKQRISVDHEGEVKSSAIGGDASEGELVVDQPRRIPNFPRPPDDNLVFVPTQREHYHHPQAYPAPYRDRDEIISNPSEENLVMDPHEYRYVQPVAPPAYPPHIPAHHPYQQPQFLGITPSSSQVDFYNGPPRSPGGTRLNQPLPAIGMPIPHSHSRGPSEALSYASHGHQGSFGHEQPSFVHSTYNHQHQGSFGQQSSSSFGQAAPAFGLVSPPQQYQQHEGQTSVTSPPGNSSGRRDSLNPFAKPFVFGQPLSAKAEPWVPGTALASSTSASSPNAQTEPATSPFQAGHSRLSSLGKLLNVAAPEFKPRSGIIPTDAEFTFSMPTATPAFPVAEPALPLSALAASSAARDGLYEEDGSPIKKQGREKRPRLGSSYALGEGGEEELEFVEEEVAAEAHEVHRGGDISPVEEGDSMASFRFPHGPGRIESPRVMRKAYSHQPQQAPSGLSVDMAMSTSGSLDGREGSNFESESDGHFSEMEDLGSEEEDKENRREDTPAPAPTSLLMQKPTFLGDRSRTSDVETVGNDAQGTAKSPTTPTEDASHPEYDEDEYVQELIIPPTLPVTNLSATFPTSATMRTSPGAVSFSPINSASNKSRRAPIPLDFKHPTGNTVPAGLFKALVQGVIQQNRNDAPSGSASPSGQAEDRRARLSSREVYETHMSRPSLDDLHITKISGTGIPSNHGASSTNANRSIHLPNFTGTVANRARNATDPMPSLHLDDEEDVFGSRNANISGVNGTGIHRRRRSSLPDALRDPSSASEADDDHDSDAENRYGNMSLNANPSHTVHLSQSGRRVLRSLSISRSQSPESARMQRMRSAPLSPAVRPSGLGSQFELHALEDVLSRVLDERLSELRREWNAASTNGKTASAMSSNSEAELSEVISLFRTQLQESAAKSLEDTTMEARGDMDMFMIKEMLEDGQKEVIGAVKSIVEAQLHHALTAAQQASSRTRPSDEVIQEVRSVVENAAGKTIGAVVETIADLRARQEAAASAEALAQDHERLLDDLVATLTPMLHGLRGDPIDYEFLTSQLTQAVKPHIAQLIDLASDKRETASLIVDSLVPTLVGALVPSLAPSLAPSLLSALAPTLLEALSERLRVESDESRRGVVREVRKAVEGVDAIEIRERVADLVVERLDARLDARDKSFLGAVNSTVKDVVDKLTAHAEAGGVKNQQALTEEDLKSVERGVVRGVKETVANFDRVPVMLDEWLHRAESHHQAVVQRITAVEKANVDAAGELKLAIDGAVAGIASKQDVESLEQHILSATTEAIQGLSTSSSEVKLLLETLLAENKVLVAKNEELVASQQAMATKISSLPETLNSAIVNLQNGVSELIVSRDVPKRDLEELKKLNSEYQVQLTKARAAHGQVRVEKDMLGEKLLGMESERDRLRARVAELEKDKKEDITNAETRRNELEEALTNALGRLQASDVASQMHQQRIAELETTIKESSADKTTLKAKLDALEIRATIAEKEKDSVIATLESVRSDQTNWEGLRQASEKIDMLTSLLGEVESDELKDLRRYHDRTKNIESEYVSLQKRCKELETKALNSEKLASAAKSSLVQTQQRSAEWEKRAKEYEGELEMIRTKLEQAEQTHSQLDADHSLLKLQFEEKEADDRLNKDRENKQRDQIVALETKVVRLQDELVKARTGSRTPYRSATNGTAHHSPPRPDSRASVSTVNGGRGDRRLSSYSPANGGGMTPPTASVWHSIHAPSNDSPVPASKYSSVSGSIHAPKSRYANLTPASTPRYPSSRKPTYPSRANAPSPAPSAVSAAPTQRDDGWWE</sequence>